<feature type="compositionally biased region" description="Basic residues" evidence="6">
    <location>
        <begin position="354"/>
        <end position="365"/>
    </location>
</feature>
<feature type="region of interest" description="Disordered" evidence="6">
    <location>
        <begin position="1383"/>
        <end position="1456"/>
    </location>
</feature>
<feature type="region of interest" description="Disordered" evidence="6">
    <location>
        <begin position="929"/>
        <end position="1021"/>
    </location>
</feature>
<protein>
    <submittedName>
        <fullName evidence="8">A-kinase anchoring protein 12</fullName>
    </submittedName>
</protein>
<feature type="compositionally biased region" description="Acidic residues" evidence="6">
    <location>
        <begin position="1470"/>
        <end position="1482"/>
    </location>
</feature>
<dbReference type="GO" id="GO:0007165">
    <property type="term" value="P:signal transduction"/>
    <property type="evidence" value="ECO:0007669"/>
    <property type="project" value="TreeGrafter"/>
</dbReference>
<dbReference type="Proteomes" id="UP000265120">
    <property type="component" value="Chromosome 1"/>
</dbReference>
<dbReference type="RefSeq" id="XP_016889334.1">
    <property type="nucleotide sequence ID" value="XM_017033845.2"/>
</dbReference>
<feature type="compositionally biased region" description="Basic and acidic residues" evidence="6">
    <location>
        <begin position="458"/>
        <end position="467"/>
    </location>
</feature>
<feature type="compositionally biased region" description="Acidic residues" evidence="6">
    <location>
        <begin position="17"/>
        <end position="26"/>
    </location>
</feature>
<dbReference type="GO" id="GO:0010739">
    <property type="term" value="P:positive regulation of protein kinase A signaling"/>
    <property type="evidence" value="ECO:0007669"/>
    <property type="project" value="InterPro"/>
</dbReference>
<feature type="region of interest" description="Disordered" evidence="6">
    <location>
        <begin position="1931"/>
        <end position="1959"/>
    </location>
</feature>
<reference evidence="8" key="3">
    <citation type="submission" date="2025-09" db="UniProtKB">
        <authorList>
            <consortium name="Ensembl"/>
        </authorList>
    </citation>
    <scope>IDENTIFICATION</scope>
</reference>
<dbReference type="PANTHER" id="PTHR23209">
    <property type="entry name" value="A-KINASE ANCHOR PROTEIN 12"/>
    <property type="match status" value="1"/>
</dbReference>
<reference evidence="8" key="2">
    <citation type="submission" date="2025-08" db="UniProtKB">
        <authorList>
            <consortium name="Ensembl"/>
        </authorList>
    </citation>
    <scope>IDENTIFICATION</scope>
</reference>
<feature type="compositionally biased region" description="Acidic residues" evidence="6">
    <location>
        <begin position="1000"/>
        <end position="1011"/>
    </location>
</feature>
<feature type="compositionally biased region" description="Basic and acidic residues" evidence="6">
    <location>
        <begin position="1383"/>
        <end position="1421"/>
    </location>
</feature>
<keyword evidence="4" id="KW-0472">Membrane</keyword>
<feature type="compositionally biased region" description="Polar residues" evidence="6">
    <location>
        <begin position="1483"/>
        <end position="1499"/>
    </location>
</feature>
<dbReference type="OMA" id="LMTCNLK"/>
<dbReference type="RefSeq" id="XP_024917541.1">
    <property type="nucleotide sequence ID" value="XM_025061773.1"/>
</dbReference>
<dbReference type="InParanoid" id="A0A3P8VBZ8"/>
<feature type="compositionally biased region" description="Basic and acidic residues" evidence="6">
    <location>
        <begin position="499"/>
        <end position="513"/>
    </location>
</feature>
<feature type="region of interest" description="Disordered" evidence="6">
    <location>
        <begin position="1232"/>
        <end position="1252"/>
    </location>
</feature>
<dbReference type="OrthoDB" id="8931760at2759"/>
<feature type="region of interest" description="Disordered" evidence="6">
    <location>
        <begin position="1687"/>
        <end position="1752"/>
    </location>
</feature>
<dbReference type="KEGG" id="csem:103380470"/>
<accession>A0A3P8VBZ8</accession>
<dbReference type="GeneID" id="103380470"/>
<dbReference type="InterPro" id="IPR028540">
    <property type="entry name" value="AKAP12"/>
</dbReference>
<feature type="compositionally biased region" description="Basic and acidic residues" evidence="6">
    <location>
        <begin position="137"/>
        <end position="157"/>
    </location>
</feature>
<feature type="compositionally biased region" description="Low complexity" evidence="6">
    <location>
        <begin position="238"/>
        <end position="250"/>
    </location>
</feature>
<dbReference type="GO" id="GO:0005737">
    <property type="term" value="C:cytoplasm"/>
    <property type="evidence" value="ECO:0007669"/>
    <property type="project" value="TreeGrafter"/>
</dbReference>
<evidence type="ECO:0000256" key="3">
    <source>
        <dbReference type="ARBA" id="ARBA00022860"/>
    </source>
</evidence>
<organism evidence="8 9">
    <name type="scientific">Cynoglossus semilaevis</name>
    <name type="common">Tongue sole</name>
    <dbReference type="NCBI Taxonomy" id="244447"/>
    <lineage>
        <taxon>Eukaryota</taxon>
        <taxon>Metazoa</taxon>
        <taxon>Chordata</taxon>
        <taxon>Craniata</taxon>
        <taxon>Vertebrata</taxon>
        <taxon>Euteleostomi</taxon>
        <taxon>Actinopterygii</taxon>
        <taxon>Neopterygii</taxon>
        <taxon>Teleostei</taxon>
        <taxon>Neoteleostei</taxon>
        <taxon>Acanthomorphata</taxon>
        <taxon>Carangaria</taxon>
        <taxon>Pleuronectiformes</taxon>
        <taxon>Pleuronectoidei</taxon>
        <taxon>Cynoglossidae</taxon>
        <taxon>Cynoglossinae</taxon>
        <taxon>Cynoglossus</taxon>
    </lineage>
</organism>
<evidence type="ECO:0000259" key="7">
    <source>
        <dbReference type="PROSITE" id="PS51893"/>
    </source>
</evidence>
<feature type="compositionally biased region" description="Basic and acidic residues" evidence="6">
    <location>
        <begin position="2010"/>
        <end position="2025"/>
    </location>
</feature>
<dbReference type="CTD" id="101885554"/>
<dbReference type="GO" id="GO:0051018">
    <property type="term" value="F:protein kinase A binding"/>
    <property type="evidence" value="ECO:0007669"/>
    <property type="project" value="InterPro"/>
</dbReference>
<feature type="compositionally biased region" description="Polar residues" evidence="6">
    <location>
        <begin position="174"/>
        <end position="184"/>
    </location>
</feature>
<keyword evidence="9" id="KW-1185">Reference proteome</keyword>
<reference evidence="8 9" key="1">
    <citation type="journal article" date="2014" name="Nat. Genet.">
        <title>Whole-genome sequence of a flatfish provides insights into ZW sex chromosome evolution and adaptation to a benthic lifestyle.</title>
        <authorList>
            <person name="Chen S."/>
            <person name="Zhang G."/>
            <person name="Shao C."/>
            <person name="Huang Q."/>
            <person name="Liu G."/>
            <person name="Zhang P."/>
            <person name="Song W."/>
            <person name="An N."/>
            <person name="Chalopin D."/>
            <person name="Volff J.N."/>
            <person name="Hong Y."/>
            <person name="Li Q."/>
            <person name="Sha Z."/>
            <person name="Zhou H."/>
            <person name="Xie M."/>
            <person name="Yu Q."/>
            <person name="Liu Y."/>
            <person name="Xiang H."/>
            <person name="Wang N."/>
            <person name="Wu K."/>
            <person name="Yang C."/>
            <person name="Zhou Q."/>
            <person name="Liao X."/>
            <person name="Yang L."/>
            <person name="Hu Q."/>
            <person name="Zhang J."/>
            <person name="Meng L."/>
            <person name="Jin L."/>
            <person name="Tian Y."/>
            <person name="Lian J."/>
            <person name="Yang J."/>
            <person name="Miao G."/>
            <person name="Liu S."/>
            <person name="Liang Z."/>
            <person name="Yan F."/>
            <person name="Li Y."/>
            <person name="Sun B."/>
            <person name="Zhang H."/>
            <person name="Zhang J."/>
            <person name="Zhu Y."/>
            <person name="Du M."/>
            <person name="Zhao Y."/>
            <person name="Schartl M."/>
            <person name="Tang Q."/>
            <person name="Wang J."/>
        </authorList>
    </citation>
    <scope>NUCLEOTIDE SEQUENCE</scope>
</reference>
<evidence type="ECO:0000256" key="5">
    <source>
        <dbReference type="ARBA" id="ARBA00023288"/>
    </source>
</evidence>
<evidence type="ECO:0000256" key="2">
    <source>
        <dbReference type="ARBA" id="ARBA00022553"/>
    </source>
</evidence>
<keyword evidence="3" id="KW-0112">Calmodulin-binding</keyword>
<dbReference type="GO" id="GO:0016020">
    <property type="term" value="C:membrane"/>
    <property type="evidence" value="ECO:0007669"/>
    <property type="project" value="UniProtKB-SubCell"/>
</dbReference>
<dbReference type="GeneTree" id="ENSGT00940000169194"/>
<evidence type="ECO:0000256" key="1">
    <source>
        <dbReference type="ARBA" id="ARBA00004635"/>
    </source>
</evidence>
<feature type="compositionally biased region" description="Basic and acidic residues" evidence="6">
    <location>
        <begin position="550"/>
        <end position="569"/>
    </location>
</feature>
<sequence length="2051" mass="226700">MGDTQSAQRESRRDGEAVVEEEEEEESGRVEDAPAPLNAEDKPFFIPEINGKADSTKGAGAHGHQDGEMTEDGDVSETKQPKEEVRALENVDINEKKSSDEAEEEKPLTIIEMDAKQNDNFRKLFSNIGLKLTVNRGSDEKEPDSPEEINRTAKETTSDQAPQNIDLYTHCDNDSTTCPTMSDGTSEDILENTRETKSQTKEEAESDCVDTAATSPETEEEKAQEEPSPEEDKNQTFSSSPEPEEVMSPVKRFFTTGIFSGLRKKKKSTEEEPIEKELVETDKETEEIEEETGVNQQIKDTGVLNDDAANDETACKNETTGASSAATVNQPEILSSQEKVQESPFRRLFSSSSLKKHSKKPRSRRSSTDRISDSGEHSSDQMMPAKPADNQKDGESPSQPSLEAAVEEESAWVSFKKLLTPKKNVKKSSLTNGETKVPGSEGERKRSEGEQISDESTEEGKSKRKDSSVSWEAVLCGSGKKNRSRKTSDSEDETPPTENENKKQEMPLERSNEVIKTPSISSKQTESSDDEGGSTWKSFKKLVTPKKKVRNEEDKDNVLSDNETAHDESSFSIKTFLSGRKKKKSVVNQDLASSDEADKEEASEDEDSETPAVVPLSEFEIVEAEVHIKTPDNEQTSPLPKELATEPQQDIDPMTKPIIPTDSLQVQDTENNMKSTVSTTAVAKEEPEEVTESISTHQLLSDIPEEGIITETVDIEEVVRDDTIAEDVIEITSEAITAPEPVDETEMVSAVSQLTHSSHTSGNITPVLLDSDIKDTEEILHQVVETFTMSPRTEPLFSEDISPERIAGSITQRVLEKCVKEEKTLLEIHRRSDVTTIITGLSAEEVEWDGELAGTTQTESISEVKEVMSTEITSEVPTEEFVSADISADEVHEASVSCPAGGNHNMETTDATEAEYTETEVEVNLIVAEEGYREEGPHDVNIDSGGAELDKKVEEDEDEGASEILQNDMDKIQDENRDQPPEEEEESQEDHEKQDATRESDEENDTEDVVEVTDAVRPREEVEFTGIVDAGKENKTHNIVAQTEESELELVSSQTAVGDLVEESTMLFKLKGTEDAPEEESNIDQSKKTEPVSESFAKEETKLVVNVETAETKPSEEPEILEAALTNNTDSKVASSQMLEKDEIWEDIPAEESVTDKSKDESEVLLENSTEVQGENCLQTDAAKLEPPEEPDVVEDVQTDTFDVDNIDQISKNKATDIVGVEETDIVEPLRESEPLAKNDVQTEAEQQEDADQTVTAEVLLTSTLELGTITELMIERQDTLEEVQTQKTDIETSQVKTDCEQEVKTETKSDDVHYDEVLEEGQAAMSVTAEECGVLTSQAVEVPEDITAVGTVSDRADQTADTLSYDYKVVDIKEVVQEHTFDMQEGSEKEVLSESTAKTEEVSDEPREETQPHIITREPEESAETESEALEAPKGEMTDLDDGCAQTSNTEEPPKIETVTVEITLADEGDNEPEISTEDTTTDVQPLETQPKAQVSTSSFVDTGRVEVLSVEFEEEKLTEEDSKSEIESTQPDVLQGKIEPPSLEVKHAEIKEETTLCANDVEAAAATSATEDCSVVIMNLPLVQFEDNHQIQVQVEEVDAESAEETVDAVVKVCITETTAVIDVCQETADEVEELCATVRTEATIEEGSLIVHEFTEQELQHESMTFHGEQEVLKEADTETKHIAKEKFTEQEDKSIMEDTATDNKETAAEHQESKDLRKSPDRPEKSEVSFHENKDKSAEPSTDGKSKVDVVTEQIKLPSPITKEVPNIEQSQILTPNSGLVIPQNTGILSSLGSVESPSSLSLEFKLNIQFAQTKEQTSPPPTLERGDRVKKTDVSDVGVQAVEPEIVPGVNQKTAEVVDFPLQGTEIAVLENLDPREPVIQSVVLLDVGMQTVEPEEQTEPSESVLKHSQVTETVLQMEQSVVFQTPEISEVPQPETQEKEPVKHTDEENDQDVWMDAEEDIDTLEGTEPILPVVDEPTRLHTESHSEENVLLEQRSGKAPEFGSEEKQNERQRGDRGLESEGEDCAAALEPLDNTTTNTTVMEYD</sequence>
<feature type="compositionally biased region" description="Acidic residues" evidence="6">
    <location>
        <begin position="283"/>
        <end position="292"/>
    </location>
</feature>
<dbReference type="Ensembl" id="ENSCSET00000010895.1">
    <property type="protein sequence ID" value="ENSCSEP00000010766.1"/>
    <property type="gene ID" value="ENSCSEG00000006899.1"/>
</dbReference>
<keyword evidence="5" id="KW-0449">Lipoprotein</keyword>
<feature type="region of interest" description="Disordered" evidence="6">
    <location>
        <begin position="1"/>
        <end position="118"/>
    </location>
</feature>
<evidence type="ECO:0000313" key="8">
    <source>
        <dbReference type="Ensembl" id="ENSCSEP00000010766.1"/>
    </source>
</evidence>
<feature type="compositionally biased region" description="Basic and acidic residues" evidence="6">
    <location>
        <begin position="968"/>
        <end position="980"/>
    </location>
</feature>
<proteinExistence type="predicted"/>
<feature type="domain" description="A kinase-anchoring proteins AKAP-5 and AKAP-12 calmodulin (CaM)-binding" evidence="7">
    <location>
        <begin position="533"/>
        <end position="553"/>
    </location>
</feature>
<dbReference type="PROSITE" id="PS51893">
    <property type="entry name" value="AKAP_CAM_BD"/>
    <property type="match status" value="2"/>
</dbReference>
<feature type="region of interest" description="Disordered" evidence="6">
    <location>
        <begin position="1986"/>
        <end position="2051"/>
    </location>
</feature>
<dbReference type="InterPro" id="IPR001573">
    <property type="entry name" value="AKAP_WSK"/>
</dbReference>
<keyword evidence="2" id="KW-0597">Phosphoprotein</keyword>
<dbReference type="GO" id="GO:0090036">
    <property type="term" value="P:regulation of protein kinase C signaling"/>
    <property type="evidence" value="ECO:0007669"/>
    <property type="project" value="InterPro"/>
</dbReference>
<feature type="region of interest" description="Disordered" evidence="6">
    <location>
        <begin position="627"/>
        <end position="654"/>
    </location>
</feature>
<feature type="compositionally biased region" description="Polar residues" evidence="6">
    <location>
        <begin position="2039"/>
        <end position="2051"/>
    </location>
</feature>
<evidence type="ECO:0000256" key="4">
    <source>
        <dbReference type="ARBA" id="ARBA00023136"/>
    </source>
</evidence>
<dbReference type="PANTHER" id="PTHR23209:SF4">
    <property type="entry name" value="A-KINASE ANCHOR PROTEIN 12"/>
    <property type="match status" value="1"/>
</dbReference>
<feature type="compositionally biased region" description="Basic and acidic residues" evidence="6">
    <location>
        <begin position="990"/>
        <end position="999"/>
    </location>
</feature>
<dbReference type="Pfam" id="PF03832">
    <property type="entry name" value="WSK"/>
    <property type="match status" value="1"/>
</dbReference>
<feature type="compositionally biased region" description="Basic and acidic residues" evidence="6">
    <location>
        <begin position="366"/>
        <end position="379"/>
    </location>
</feature>
<feature type="domain" description="A kinase-anchoring proteins AKAP-5 and AKAP-12 calmodulin (CaM)-binding" evidence="7">
    <location>
        <begin position="409"/>
        <end position="429"/>
    </location>
</feature>
<dbReference type="STRING" id="244447.ENSCSEP00000010766"/>
<feature type="compositionally biased region" description="Basic and acidic residues" evidence="6">
    <location>
        <begin position="191"/>
        <end position="203"/>
    </location>
</feature>
<comment type="subcellular location">
    <subcellularLocation>
        <location evidence="1">Membrane</location>
        <topology evidence="1">Lipid-anchor</topology>
    </subcellularLocation>
</comment>
<feature type="compositionally biased region" description="Basic and acidic residues" evidence="6">
    <location>
        <begin position="1085"/>
        <end position="1100"/>
    </location>
</feature>
<dbReference type="GO" id="GO:0005516">
    <property type="term" value="F:calmodulin binding"/>
    <property type="evidence" value="ECO:0007669"/>
    <property type="project" value="UniProtKB-KW"/>
</dbReference>
<evidence type="ECO:0000256" key="6">
    <source>
        <dbReference type="SAM" id="MobiDB-lite"/>
    </source>
</evidence>
<feature type="compositionally biased region" description="Basic and acidic residues" evidence="6">
    <location>
        <begin position="1942"/>
        <end position="1952"/>
    </location>
</feature>
<feature type="region of interest" description="Disordered" evidence="6">
    <location>
        <begin position="1470"/>
        <end position="1499"/>
    </location>
</feature>
<feature type="region of interest" description="Disordered" evidence="6">
    <location>
        <begin position="1071"/>
        <end position="1100"/>
    </location>
</feature>
<feature type="region of interest" description="Disordered" evidence="6">
    <location>
        <begin position="132"/>
        <end position="615"/>
    </location>
</feature>
<feature type="compositionally biased region" description="Basic and acidic residues" evidence="6">
    <location>
        <begin position="76"/>
        <end position="100"/>
    </location>
</feature>
<feature type="compositionally biased region" description="Acidic residues" evidence="6">
    <location>
        <begin position="593"/>
        <end position="609"/>
    </location>
</feature>
<feature type="compositionally biased region" description="Polar residues" evidence="6">
    <location>
        <begin position="316"/>
        <end position="338"/>
    </location>
</feature>
<name>A0A3P8VBZ8_CYNSE</name>
<feature type="compositionally biased region" description="Basic and acidic residues" evidence="6">
    <location>
        <begin position="930"/>
        <end position="941"/>
    </location>
</feature>
<feature type="compositionally biased region" description="Acidic residues" evidence="6">
    <location>
        <begin position="217"/>
        <end position="229"/>
    </location>
</feature>
<evidence type="ECO:0000313" key="9">
    <source>
        <dbReference type="Proteomes" id="UP000265120"/>
    </source>
</evidence>
<feature type="compositionally biased region" description="Basic residues" evidence="6">
    <location>
        <begin position="538"/>
        <end position="549"/>
    </location>
</feature>